<dbReference type="AlphaFoldDB" id="A0A2A2TMK9"/>
<dbReference type="OrthoDB" id="500607at2"/>
<feature type="region of interest" description="Disordered" evidence="1">
    <location>
        <begin position="275"/>
        <end position="302"/>
    </location>
</feature>
<keyword evidence="2" id="KW-1133">Transmembrane helix</keyword>
<dbReference type="RefSeq" id="WP_095721109.1">
    <property type="nucleotide sequence ID" value="NZ_NTFS01000056.1"/>
</dbReference>
<evidence type="ECO:0000256" key="1">
    <source>
        <dbReference type="SAM" id="MobiDB-lite"/>
    </source>
</evidence>
<dbReference type="SMART" id="SM00332">
    <property type="entry name" value="PP2Cc"/>
    <property type="match status" value="1"/>
</dbReference>
<feature type="compositionally biased region" description="Polar residues" evidence="1">
    <location>
        <begin position="774"/>
        <end position="786"/>
    </location>
</feature>
<feature type="domain" description="PPM-type phosphatase" evidence="3">
    <location>
        <begin position="289"/>
        <end position="535"/>
    </location>
</feature>
<dbReference type="SUPFAM" id="SSF81606">
    <property type="entry name" value="PP2C-like"/>
    <property type="match status" value="1"/>
</dbReference>
<dbReference type="CDD" id="cd00143">
    <property type="entry name" value="PP2Cc"/>
    <property type="match status" value="1"/>
</dbReference>
<dbReference type="Gene3D" id="3.60.40.10">
    <property type="entry name" value="PPM-type phosphatase domain"/>
    <property type="match status" value="1"/>
</dbReference>
<dbReference type="EMBL" id="NTFS01000056">
    <property type="protein sequence ID" value="PAX58423.1"/>
    <property type="molecule type" value="Genomic_DNA"/>
</dbReference>
<dbReference type="InterPro" id="IPR036457">
    <property type="entry name" value="PPM-type-like_dom_sf"/>
</dbReference>
<proteinExistence type="predicted"/>
<feature type="compositionally biased region" description="Polar residues" evidence="1">
    <location>
        <begin position="746"/>
        <end position="761"/>
    </location>
</feature>
<name>A0A2A2TMK9_9CYAN</name>
<dbReference type="PROSITE" id="PS51746">
    <property type="entry name" value="PPM_2"/>
    <property type="match status" value="1"/>
</dbReference>
<gene>
    <name evidence="4" type="ORF">CK510_07510</name>
</gene>
<keyword evidence="5" id="KW-1185">Reference proteome</keyword>
<evidence type="ECO:0000256" key="2">
    <source>
        <dbReference type="SAM" id="Phobius"/>
    </source>
</evidence>
<keyword evidence="2" id="KW-0472">Membrane</keyword>
<organism evidence="4 5">
    <name type="scientific">Brunnivagina elsteri CCALA 953</name>
    <dbReference type="NCBI Taxonomy" id="987040"/>
    <lineage>
        <taxon>Bacteria</taxon>
        <taxon>Bacillati</taxon>
        <taxon>Cyanobacteriota</taxon>
        <taxon>Cyanophyceae</taxon>
        <taxon>Nostocales</taxon>
        <taxon>Calotrichaceae</taxon>
        <taxon>Brunnivagina</taxon>
    </lineage>
</organism>
<dbReference type="SMART" id="SM00331">
    <property type="entry name" value="PP2C_SIG"/>
    <property type="match status" value="1"/>
</dbReference>
<evidence type="ECO:0000259" key="3">
    <source>
        <dbReference type="PROSITE" id="PS51746"/>
    </source>
</evidence>
<keyword evidence="2" id="KW-0812">Transmembrane</keyword>
<evidence type="ECO:0000313" key="5">
    <source>
        <dbReference type="Proteomes" id="UP000218238"/>
    </source>
</evidence>
<sequence length="800" mass="87329">MEKDAATLYCPNQACQAANSLNHHFCHQCRTPLPKRYLWAVTEGKSLGVDGDILADRYLIIRQFILLDTKPGLVPSVPEMENLHKLKAYLRLFPYRLHVPQVYGVMYLGDSESQKQVLLLEKPPLQINNELVTEAQLYNSIDSAWGEATSMRQLNWLWQIANLWQPLASEGVASSLLDPLLMRPEGSIIKLLELHADTEKTSTLGDLGEFWRANLLHKTKTAIAEFLTQVCDSLISREIHSGEQLVAVLDQGLIELGRAENSSGGIFNSSVKIVTKTDTGPSRQRNEDSCYPPSGSKVSKPPQPTALAIVCDGIGGHEGGNVASNTAIEVIQQKVNSLTREPRDRIDPASLIADLEQAAAAANDKISQRNDIEGRQGRQRMGTTLVMALPIAHEMYVTHVGDSRAYLITRQGCYQVTLDDDVASREVRLGYAVYRDAINQGASGSLVQALGMGNSNSLHPTAQRFVLDEDCVFLLCSDGLSDFDRVEQYWESEILPILNTDSSEDVDISGVVDRLTDIANTQNGHDNVTIALVYYQIKYTEPESILIPNISDFYGSNIHDLPTNETPSRQFTSPNQRTQVIPDTAPATSKKIPLQLVILPILLAATGFIAYLFSSQRQFPFTTVPIVSPTKIVNSTASPTVVNDTKQANFPAGSLIQIKEKDAIAFSKTSKPFNNNGGFIPSGTILKVLETSPETSAPENQSNVLQVLVCQAVPIPAGPPAVDQASFVLKPNDKIWIQASQLKGSGFSKTQPASGTKNPCLQNKVDGTAPVDKSPNTSTPTANPSIIDTPKIDTNRPGNN</sequence>
<reference evidence="4 5" key="1">
    <citation type="submission" date="2017-08" db="EMBL/GenBank/DDBJ databases">
        <title>Draft genome sequence of filamentous cyanobacterium Calothrix elsteri CCALA 953.</title>
        <authorList>
            <person name="Gagunashvili A.N."/>
            <person name="Elster J."/>
            <person name="Andresson O.S."/>
        </authorList>
    </citation>
    <scope>NUCLEOTIDE SEQUENCE [LARGE SCALE GENOMIC DNA]</scope>
    <source>
        <strain evidence="4 5">CCALA 953</strain>
    </source>
</reference>
<feature type="region of interest" description="Disordered" evidence="1">
    <location>
        <begin position="746"/>
        <end position="800"/>
    </location>
</feature>
<feature type="transmembrane region" description="Helical" evidence="2">
    <location>
        <begin position="592"/>
        <end position="613"/>
    </location>
</feature>
<evidence type="ECO:0000313" key="4">
    <source>
        <dbReference type="EMBL" id="PAX58423.1"/>
    </source>
</evidence>
<dbReference type="Pfam" id="PF13672">
    <property type="entry name" value="PP2C_2"/>
    <property type="match status" value="1"/>
</dbReference>
<dbReference type="InterPro" id="IPR001932">
    <property type="entry name" value="PPM-type_phosphatase-like_dom"/>
</dbReference>
<comment type="caution">
    <text evidence="4">The sequence shown here is derived from an EMBL/GenBank/DDBJ whole genome shotgun (WGS) entry which is preliminary data.</text>
</comment>
<accession>A0A2A2TMK9</accession>
<dbReference type="Proteomes" id="UP000218238">
    <property type="component" value="Unassembled WGS sequence"/>
</dbReference>
<protein>
    <submittedName>
        <fullName evidence="4">Serine/threonine protein phosphatase</fullName>
    </submittedName>
</protein>